<protein>
    <submittedName>
        <fullName evidence="3">CubicO group peptidase (Beta-lactamase class C family)</fullName>
    </submittedName>
</protein>
<dbReference type="InterPro" id="IPR012338">
    <property type="entry name" value="Beta-lactam/transpept-like"/>
</dbReference>
<evidence type="ECO:0000256" key="1">
    <source>
        <dbReference type="ARBA" id="ARBA00022801"/>
    </source>
</evidence>
<evidence type="ECO:0000313" key="3">
    <source>
        <dbReference type="EMBL" id="MDR6245864.1"/>
    </source>
</evidence>
<dbReference type="RefSeq" id="WP_188775708.1">
    <property type="nucleotide sequence ID" value="NZ_BMMB01000005.1"/>
</dbReference>
<gene>
    <name evidence="3" type="ORF">JOC58_003780</name>
</gene>
<dbReference type="PANTHER" id="PTHR43283:SF11">
    <property type="entry name" value="BETA-LACTAMASE-RELATED DOMAIN-CONTAINING PROTEIN"/>
    <property type="match status" value="1"/>
</dbReference>
<keyword evidence="1" id="KW-0378">Hydrolase</keyword>
<reference evidence="3 4" key="1">
    <citation type="submission" date="2023-07" db="EMBL/GenBank/DDBJ databases">
        <title>Genomic Encyclopedia of Type Strains, Phase IV (KMG-IV): sequencing the most valuable type-strain genomes for metagenomic binning, comparative biology and taxonomic classification.</title>
        <authorList>
            <person name="Goeker M."/>
        </authorList>
    </citation>
    <scope>NUCLEOTIDE SEQUENCE [LARGE SCALE GENOMIC DNA]</scope>
    <source>
        <strain evidence="3 4">DSM 22170</strain>
    </source>
</reference>
<keyword evidence="4" id="KW-1185">Reference proteome</keyword>
<dbReference type="SUPFAM" id="SSF56601">
    <property type="entry name" value="beta-lactamase/transpeptidase-like"/>
    <property type="match status" value="1"/>
</dbReference>
<name>A0ABU1J2Y5_9BACL</name>
<evidence type="ECO:0000259" key="2">
    <source>
        <dbReference type="Pfam" id="PF00144"/>
    </source>
</evidence>
<dbReference type="InterPro" id="IPR050789">
    <property type="entry name" value="Diverse_Enzym_Activities"/>
</dbReference>
<sequence length="384" mass="42323">MKSFPVANEQIDYPAVTEAALQHEAQEQLWQPLRQAIHERILPGAVAVISYRGQLYRYAGGWATDTPALRLPATFDTIYDCASLTKVTVTLPLILILAQQGRLSLDDPASNYVPELQHGVHATITIRQLLAHTSGLPAIVDCYSHSWTMEEAIQHIGQLELQSVPGSARAYSDTGFILLGWLFQQISGMSLDEGVQKLLWQPLHMNNSMFCPPSSLVANIASTEYDAAHADWLRGIVHDENARQLGGIVGHAGLFATANDLLRYGQSWLTGVNGDDCAWLAPVQQSIRLLRSAIQRQTPALPQTHRGLGWVLEGDEADVSGGLLSSTAFGHTGFTGTSLYIDPELELVMVLLTNRVHYGRQHSIQQVRRDFHRTIAASIRAHMK</sequence>
<dbReference type="Proteomes" id="UP001185028">
    <property type="component" value="Unassembled WGS sequence"/>
</dbReference>
<dbReference type="InterPro" id="IPR001466">
    <property type="entry name" value="Beta-lactam-related"/>
</dbReference>
<dbReference type="PANTHER" id="PTHR43283">
    <property type="entry name" value="BETA-LACTAMASE-RELATED"/>
    <property type="match status" value="1"/>
</dbReference>
<feature type="domain" description="Beta-lactamase-related" evidence="2">
    <location>
        <begin position="36"/>
        <end position="359"/>
    </location>
</feature>
<evidence type="ECO:0000313" key="4">
    <source>
        <dbReference type="Proteomes" id="UP001185028"/>
    </source>
</evidence>
<accession>A0ABU1J2Y5</accession>
<proteinExistence type="predicted"/>
<dbReference type="Pfam" id="PF00144">
    <property type="entry name" value="Beta-lactamase"/>
    <property type="match status" value="1"/>
</dbReference>
<organism evidence="3 4">
    <name type="scientific">Paenibacillus hunanensis</name>
    <dbReference type="NCBI Taxonomy" id="539262"/>
    <lineage>
        <taxon>Bacteria</taxon>
        <taxon>Bacillati</taxon>
        <taxon>Bacillota</taxon>
        <taxon>Bacilli</taxon>
        <taxon>Bacillales</taxon>
        <taxon>Paenibacillaceae</taxon>
        <taxon>Paenibacillus</taxon>
    </lineage>
</organism>
<dbReference type="Gene3D" id="3.40.710.10">
    <property type="entry name" value="DD-peptidase/beta-lactamase superfamily"/>
    <property type="match status" value="1"/>
</dbReference>
<comment type="caution">
    <text evidence="3">The sequence shown here is derived from an EMBL/GenBank/DDBJ whole genome shotgun (WGS) entry which is preliminary data.</text>
</comment>
<dbReference type="EMBL" id="JAVDQH010000019">
    <property type="protein sequence ID" value="MDR6245864.1"/>
    <property type="molecule type" value="Genomic_DNA"/>
</dbReference>